<keyword evidence="1" id="KW-1133">Transmembrane helix</keyword>
<keyword evidence="3" id="KW-1185">Reference proteome</keyword>
<reference evidence="2 3" key="1">
    <citation type="submission" date="2016-06" db="EMBL/GenBank/DDBJ databases">
        <title>Comparative genomics of the ectomycorrhizal sister species Rhizopogon vinicolor and Rhizopogon vesiculosus (Basidiomycota: Boletales) reveals a divergence of the mating type B locus.</title>
        <authorList>
            <consortium name="DOE Joint Genome Institute"/>
            <person name="Mujic A.B."/>
            <person name="Kuo A."/>
            <person name="Tritt A."/>
            <person name="Lipzen A."/>
            <person name="Chen C."/>
            <person name="Johnson J."/>
            <person name="Sharma A."/>
            <person name="Barry K."/>
            <person name="Grigoriev I.V."/>
            <person name="Spatafora J.W."/>
        </authorList>
    </citation>
    <scope>NUCLEOTIDE SEQUENCE [LARGE SCALE GENOMIC DNA]</scope>
    <source>
        <strain evidence="2 3">AM-OR11-026</strain>
    </source>
</reference>
<dbReference type="Proteomes" id="UP000092154">
    <property type="component" value="Unassembled WGS sequence"/>
</dbReference>
<dbReference type="EMBL" id="KV448143">
    <property type="protein sequence ID" value="OAX43161.1"/>
    <property type="molecule type" value="Genomic_DNA"/>
</dbReference>
<dbReference type="AlphaFoldDB" id="A0A1B7NE51"/>
<evidence type="ECO:0000256" key="1">
    <source>
        <dbReference type="SAM" id="Phobius"/>
    </source>
</evidence>
<evidence type="ECO:0000313" key="3">
    <source>
        <dbReference type="Proteomes" id="UP000092154"/>
    </source>
</evidence>
<feature type="transmembrane region" description="Helical" evidence="1">
    <location>
        <begin position="54"/>
        <end position="78"/>
    </location>
</feature>
<sequence>MDSSFCFFILSSMTSQGKNHIASSQTMILSTPQRVSSALTRDLQDCRKTTLNLLMAFLALHSITGSADLAVVTLTLMLYTISLHTAASAGASHHLETIIIVILHAIPAVGIFALTSVQLVIAVKSPIVAIPIIIFCFLPTMVAISQYIRMRCMKAIIDQLPPVTIPGDLPSEPSMARLEFTEIPA</sequence>
<organism evidence="2 3">
    <name type="scientific">Rhizopogon vinicolor AM-OR11-026</name>
    <dbReference type="NCBI Taxonomy" id="1314800"/>
    <lineage>
        <taxon>Eukaryota</taxon>
        <taxon>Fungi</taxon>
        <taxon>Dikarya</taxon>
        <taxon>Basidiomycota</taxon>
        <taxon>Agaricomycotina</taxon>
        <taxon>Agaricomycetes</taxon>
        <taxon>Agaricomycetidae</taxon>
        <taxon>Boletales</taxon>
        <taxon>Suillineae</taxon>
        <taxon>Rhizopogonaceae</taxon>
        <taxon>Rhizopogon</taxon>
    </lineage>
</organism>
<feature type="transmembrane region" description="Helical" evidence="1">
    <location>
        <begin position="127"/>
        <end position="148"/>
    </location>
</feature>
<name>A0A1B7NE51_9AGAM</name>
<accession>A0A1B7NE51</accession>
<proteinExistence type="predicted"/>
<evidence type="ECO:0000313" key="2">
    <source>
        <dbReference type="EMBL" id="OAX43161.1"/>
    </source>
</evidence>
<keyword evidence="1" id="KW-0812">Transmembrane</keyword>
<dbReference type="InParanoid" id="A0A1B7NE51"/>
<gene>
    <name evidence="2" type="ORF">K503DRAFT_223973</name>
</gene>
<keyword evidence="1" id="KW-0472">Membrane</keyword>
<dbReference type="OrthoDB" id="2688201at2759"/>
<protein>
    <submittedName>
        <fullName evidence="2">Uncharacterized protein</fullName>
    </submittedName>
</protein>
<feature type="transmembrane region" description="Helical" evidence="1">
    <location>
        <begin position="98"/>
        <end position="121"/>
    </location>
</feature>